<evidence type="ECO:0000313" key="3">
    <source>
        <dbReference type="Proteomes" id="UP000542813"/>
    </source>
</evidence>
<feature type="region of interest" description="Disordered" evidence="1">
    <location>
        <begin position="508"/>
        <end position="527"/>
    </location>
</feature>
<sequence length="527" mass="57898">MTIAVLSAGLPDDATLRELAAAKGVCVRPILQHVTDTLTGASKTVVIACGATRAKVCPSCADTARRLRIQQCREGWHLTEDPPKPDPDDPDPTDDRGDDGGDQTDEHDENDGRRVRSTRRRQDAPDLPRLAVSDRTTGRVFETPDGKVYRPSMFVTLTLPSYGRVTGEGVPVDPRSYDYRRAALDAMHFPKLVDRFWQNLRRSTGYSVQYFATVEPQRRLAPHLHAAIRGAIPRKLLRQVVAATYHQVWWPQLDEPVYTDPDTLPVWDELALAYADPQTGAVLPTWDEALDALDDDPDAQPAHVIRAGTQVDIQGVIAGTPLADRVIGYLTKYLTKSITDPLHDDDSDGDAPVSAARRAHIDRIADEVQWLPCAPTCANWLRYGIQPKDAKGGMEPGRCGSKAHDRDHLGLGGRRVLVSRRWTGKTLDQHRADRAAVVRAVLAEAGVEMDDHDELSATATTPDGRPRFVWTVTHPGDVDGPSYARLISHAIAQKQRWRAQYEDAKTRAGPAALELSATAQPAATPAA</sequence>
<evidence type="ECO:0000256" key="1">
    <source>
        <dbReference type="SAM" id="MobiDB-lite"/>
    </source>
</evidence>
<feature type="region of interest" description="Disordered" evidence="1">
    <location>
        <begin position="74"/>
        <end position="143"/>
    </location>
</feature>
<name>A0A7W9GKL0_9ACTN</name>
<protein>
    <recommendedName>
        <fullName evidence="4">Replication initiation protein</fullName>
    </recommendedName>
</protein>
<dbReference type="EMBL" id="JACHMM010000001">
    <property type="protein sequence ID" value="MBB5785584.1"/>
    <property type="molecule type" value="Genomic_DNA"/>
</dbReference>
<keyword evidence="3" id="KW-1185">Reference proteome</keyword>
<dbReference type="InterPro" id="IPR046828">
    <property type="entry name" value="RepSA"/>
</dbReference>
<evidence type="ECO:0008006" key="4">
    <source>
        <dbReference type="Google" id="ProtNLM"/>
    </source>
</evidence>
<proteinExistence type="predicted"/>
<feature type="compositionally biased region" description="Low complexity" evidence="1">
    <location>
        <begin position="517"/>
        <end position="527"/>
    </location>
</feature>
<comment type="caution">
    <text evidence="2">The sequence shown here is derived from an EMBL/GenBank/DDBJ whole genome shotgun (WGS) entry which is preliminary data.</text>
</comment>
<dbReference type="AlphaFoldDB" id="A0A7W9GKL0"/>
<accession>A0A7W9GKL0</accession>
<organism evidence="2 3">
    <name type="scientific">Jiangella mangrovi</name>
    <dbReference type="NCBI Taxonomy" id="1524084"/>
    <lineage>
        <taxon>Bacteria</taxon>
        <taxon>Bacillati</taxon>
        <taxon>Actinomycetota</taxon>
        <taxon>Actinomycetes</taxon>
        <taxon>Jiangellales</taxon>
        <taxon>Jiangellaceae</taxon>
        <taxon>Jiangella</taxon>
    </lineage>
</organism>
<feature type="compositionally biased region" description="Acidic residues" evidence="1">
    <location>
        <begin position="100"/>
        <end position="109"/>
    </location>
</feature>
<feature type="compositionally biased region" description="Basic and acidic residues" evidence="1">
    <location>
        <begin position="110"/>
        <end position="126"/>
    </location>
</feature>
<reference evidence="2 3" key="1">
    <citation type="submission" date="2020-08" db="EMBL/GenBank/DDBJ databases">
        <title>Sequencing the genomes of 1000 actinobacteria strains.</title>
        <authorList>
            <person name="Klenk H.-P."/>
        </authorList>
    </citation>
    <scope>NUCLEOTIDE SEQUENCE [LARGE SCALE GENOMIC DNA]</scope>
    <source>
        <strain evidence="2 3">DSM 102122</strain>
    </source>
</reference>
<dbReference type="Proteomes" id="UP000542813">
    <property type="component" value="Unassembled WGS sequence"/>
</dbReference>
<dbReference type="Pfam" id="PF20199">
    <property type="entry name" value="RepSA"/>
    <property type="match status" value="1"/>
</dbReference>
<gene>
    <name evidence="2" type="ORF">HD601_000159</name>
</gene>
<evidence type="ECO:0000313" key="2">
    <source>
        <dbReference type="EMBL" id="MBB5785584.1"/>
    </source>
</evidence>
<feature type="compositionally biased region" description="Basic and acidic residues" evidence="1">
    <location>
        <begin position="74"/>
        <end position="99"/>
    </location>
</feature>
<dbReference type="RefSeq" id="WP_184818420.1">
    <property type="nucleotide sequence ID" value="NZ_JACHMM010000001.1"/>
</dbReference>